<evidence type="ECO:0000313" key="3">
    <source>
        <dbReference type="EMBL" id="GAA1741185.1"/>
    </source>
</evidence>
<dbReference type="EMBL" id="BAAAPM010000010">
    <property type="protein sequence ID" value="GAA1741185.1"/>
    <property type="molecule type" value="Genomic_DNA"/>
</dbReference>
<dbReference type="InterPro" id="IPR003675">
    <property type="entry name" value="Rce1/LyrA-like_dom"/>
</dbReference>
<feature type="domain" description="CAAX prenyl protease 2/Lysostaphin resistance protein A-like" evidence="2">
    <location>
        <begin position="151"/>
        <end position="241"/>
    </location>
</feature>
<reference evidence="3 4" key="1">
    <citation type="journal article" date="2019" name="Int. J. Syst. Evol. Microbiol.">
        <title>The Global Catalogue of Microorganisms (GCM) 10K type strain sequencing project: providing services to taxonomists for standard genome sequencing and annotation.</title>
        <authorList>
            <consortium name="The Broad Institute Genomics Platform"/>
            <consortium name="The Broad Institute Genome Sequencing Center for Infectious Disease"/>
            <person name="Wu L."/>
            <person name="Ma J."/>
        </authorList>
    </citation>
    <scope>NUCLEOTIDE SEQUENCE [LARGE SCALE GENOMIC DNA]</scope>
    <source>
        <strain evidence="3 4">JCM 15589</strain>
    </source>
</reference>
<keyword evidence="1" id="KW-0472">Membrane</keyword>
<accession>A0ABN2JW82</accession>
<proteinExistence type="predicted"/>
<keyword evidence="4" id="KW-1185">Reference proteome</keyword>
<feature type="transmembrane region" description="Helical" evidence="1">
    <location>
        <begin position="206"/>
        <end position="222"/>
    </location>
</feature>
<keyword evidence="1" id="KW-0812">Transmembrane</keyword>
<comment type="caution">
    <text evidence="3">The sequence shown here is derived from an EMBL/GenBank/DDBJ whole genome shotgun (WGS) entry which is preliminary data.</text>
</comment>
<feature type="transmembrane region" description="Helical" evidence="1">
    <location>
        <begin position="106"/>
        <end position="127"/>
    </location>
</feature>
<sequence>MLAVFGGGLLVAAVVVGGSGGVAALTIGVASATLVAARRGAGRGARSAAALACCYLLGLWTLLAAGVALWPLPLVVAAGLYTLVSRVRALELVTDWFAWGRGGRRGWLQVAAVVPVAASGLLVWFAVLGHGADTQAAYRDLLTDRPVALVVAAGLGFALLNAAAEELVYNGIGQRSLALDLRPATAVLVTAAVFGGSHWYGFPSGWAGVVLAGAYGLLLAAVRQVSGGLLLPWLAHVAADLTIFTILAIAWFA</sequence>
<dbReference type="Proteomes" id="UP001501138">
    <property type="component" value="Unassembled WGS sequence"/>
</dbReference>
<evidence type="ECO:0000313" key="4">
    <source>
        <dbReference type="Proteomes" id="UP001501138"/>
    </source>
</evidence>
<protein>
    <recommendedName>
        <fullName evidence="2">CAAX prenyl protease 2/Lysostaphin resistance protein A-like domain-containing protein</fullName>
    </recommendedName>
</protein>
<gene>
    <name evidence="3" type="ORF">GCM10009809_40910</name>
</gene>
<organism evidence="3 4">
    <name type="scientific">Isoptericola hypogeus</name>
    <dbReference type="NCBI Taxonomy" id="300179"/>
    <lineage>
        <taxon>Bacteria</taxon>
        <taxon>Bacillati</taxon>
        <taxon>Actinomycetota</taxon>
        <taxon>Actinomycetes</taxon>
        <taxon>Micrococcales</taxon>
        <taxon>Promicromonosporaceae</taxon>
        <taxon>Isoptericola</taxon>
    </lineage>
</organism>
<name>A0ABN2JW82_9MICO</name>
<dbReference type="Pfam" id="PF02517">
    <property type="entry name" value="Rce1-like"/>
    <property type="match status" value="1"/>
</dbReference>
<keyword evidence="1" id="KW-1133">Transmembrane helix</keyword>
<feature type="transmembrane region" description="Helical" evidence="1">
    <location>
        <begin position="147"/>
        <end position="169"/>
    </location>
</feature>
<evidence type="ECO:0000256" key="1">
    <source>
        <dbReference type="SAM" id="Phobius"/>
    </source>
</evidence>
<feature type="transmembrane region" description="Helical" evidence="1">
    <location>
        <begin position="49"/>
        <end position="72"/>
    </location>
</feature>
<feature type="transmembrane region" description="Helical" evidence="1">
    <location>
        <begin position="229"/>
        <end position="252"/>
    </location>
</feature>
<feature type="transmembrane region" description="Helical" evidence="1">
    <location>
        <begin position="12"/>
        <end position="37"/>
    </location>
</feature>
<evidence type="ECO:0000259" key="2">
    <source>
        <dbReference type="Pfam" id="PF02517"/>
    </source>
</evidence>